<dbReference type="RefSeq" id="WP_094017695.1">
    <property type="nucleotide sequence ID" value="NZ_NMQW01000046.1"/>
</dbReference>
<dbReference type="SUPFAM" id="SSF53756">
    <property type="entry name" value="UDP-Glycosyltransferase/glycogen phosphorylase"/>
    <property type="match status" value="1"/>
</dbReference>
<evidence type="ECO:0000313" key="2">
    <source>
        <dbReference type="EMBL" id="OXM83478.1"/>
    </source>
</evidence>
<dbReference type="Proteomes" id="UP000215509">
    <property type="component" value="Unassembled WGS sequence"/>
</dbReference>
<sequence length="372" mass="42327">MRQTRMAGQRMGEAAGGTLGWAHGYHLGRCEAIRLRYKPAAPPCAPVKILYIPQGFHAIDHGIVQALQRLVKELIVGTPRQMLELAKQTRPDIVLVMNGLHVFPADHLQQIDRIRQLGIRTVIWFADDPYFTDDTAVIAPHYDVVITHEQSCVSLYRGLGCREVGYLPLAVDTELFRPRQVEPMYRSDICFIGMGFWNRIAVFDRLARYLAGKRVVLAGGLWDRLAHYKLLRPHIREGWVPIEESVKYYSGAKIVINLHRGFSNEIDNRNSRAIPAQSTNPRTYEIMACGAMQLSDMRADLPALYKPHNEVAVYQSPQELMAKLDYYLTHEEERREIAYNGLRRTLAQHTFLSRIGELLELLGIAKASGVNQ</sequence>
<name>A0A229UJ42_9BACL</name>
<comment type="caution">
    <text evidence="2">The sequence shown here is derived from an EMBL/GenBank/DDBJ whole genome shotgun (WGS) entry which is preliminary data.</text>
</comment>
<dbReference type="InterPro" id="IPR055259">
    <property type="entry name" value="YkvP/CgeB_Glyco_trans-like"/>
</dbReference>
<feature type="domain" description="Spore protein YkvP/CgeB glycosyl transferase-like" evidence="1">
    <location>
        <begin position="204"/>
        <end position="359"/>
    </location>
</feature>
<dbReference type="EMBL" id="NMQW01000046">
    <property type="protein sequence ID" value="OXM83478.1"/>
    <property type="molecule type" value="Genomic_DNA"/>
</dbReference>
<proteinExistence type="predicted"/>
<dbReference type="OrthoDB" id="110463at2"/>
<organism evidence="2 3">
    <name type="scientific">Paenibacillus rigui</name>
    <dbReference type="NCBI Taxonomy" id="554312"/>
    <lineage>
        <taxon>Bacteria</taxon>
        <taxon>Bacillati</taxon>
        <taxon>Bacillota</taxon>
        <taxon>Bacilli</taxon>
        <taxon>Bacillales</taxon>
        <taxon>Paenibacillaceae</taxon>
        <taxon>Paenibacillus</taxon>
    </lineage>
</organism>
<evidence type="ECO:0000259" key="1">
    <source>
        <dbReference type="Pfam" id="PF13524"/>
    </source>
</evidence>
<evidence type="ECO:0000313" key="3">
    <source>
        <dbReference type="Proteomes" id="UP000215509"/>
    </source>
</evidence>
<reference evidence="2 3" key="1">
    <citation type="submission" date="2017-07" db="EMBL/GenBank/DDBJ databases">
        <title>Genome sequencing and assembly of Paenibacillus rigui.</title>
        <authorList>
            <person name="Mayilraj S."/>
        </authorList>
    </citation>
    <scope>NUCLEOTIDE SEQUENCE [LARGE SCALE GENOMIC DNA]</scope>
    <source>
        <strain evidence="2 3">JCM 16352</strain>
    </source>
</reference>
<dbReference type="Pfam" id="PF13524">
    <property type="entry name" value="Glyco_trans_1_2"/>
    <property type="match status" value="1"/>
</dbReference>
<protein>
    <submittedName>
        <fullName evidence="2">Spore maturation protein</fullName>
    </submittedName>
</protein>
<dbReference type="AlphaFoldDB" id="A0A229UJ42"/>
<gene>
    <name evidence="2" type="ORF">CF651_25490</name>
</gene>
<accession>A0A229UJ42</accession>
<keyword evidence="3" id="KW-1185">Reference proteome</keyword>